<proteinExistence type="predicted"/>
<dbReference type="InterPro" id="IPR013098">
    <property type="entry name" value="Ig_I-set"/>
</dbReference>
<protein>
    <recommendedName>
        <fullName evidence="1">Immunoglobulin I-set domain-containing protein</fullName>
    </recommendedName>
</protein>
<evidence type="ECO:0000313" key="2">
    <source>
        <dbReference type="EMBL" id="KAB7500468.1"/>
    </source>
</evidence>
<dbReference type="Gene3D" id="2.60.40.10">
    <property type="entry name" value="Immunoglobulins"/>
    <property type="match status" value="1"/>
</dbReference>
<name>A0A5N5T3H3_9CRUS</name>
<dbReference type="SUPFAM" id="SSF48726">
    <property type="entry name" value="Immunoglobulin"/>
    <property type="match status" value="1"/>
</dbReference>
<dbReference type="InterPro" id="IPR036179">
    <property type="entry name" value="Ig-like_dom_sf"/>
</dbReference>
<sequence>MSTSKPSVNWLKESNKVKLDSRHGVTVNEESEGKYSVVLDIVRADKTDCGTYKLIAKNEKGETSSQNC</sequence>
<reference evidence="2 3" key="1">
    <citation type="journal article" date="2019" name="PLoS Biol.">
        <title>Sex chromosomes control vertical transmission of feminizing Wolbachia symbionts in an isopod.</title>
        <authorList>
            <person name="Becking T."/>
            <person name="Chebbi M.A."/>
            <person name="Giraud I."/>
            <person name="Moumen B."/>
            <person name="Laverre T."/>
            <person name="Caubet Y."/>
            <person name="Peccoud J."/>
            <person name="Gilbert C."/>
            <person name="Cordaux R."/>
        </authorList>
    </citation>
    <scope>NUCLEOTIDE SEQUENCE [LARGE SCALE GENOMIC DNA]</scope>
    <source>
        <strain evidence="2">ANa2</strain>
        <tissue evidence="2">Whole body excluding digestive tract and cuticle</tissue>
    </source>
</reference>
<dbReference type="EMBL" id="SEYY01013848">
    <property type="protein sequence ID" value="KAB7500468.1"/>
    <property type="molecule type" value="Genomic_DNA"/>
</dbReference>
<keyword evidence="3" id="KW-1185">Reference proteome</keyword>
<evidence type="ECO:0000313" key="3">
    <source>
        <dbReference type="Proteomes" id="UP000326759"/>
    </source>
</evidence>
<gene>
    <name evidence="2" type="ORF">Anas_01273</name>
</gene>
<dbReference type="Pfam" id="PF07679">
    <property type="entry name" value="I-set"/>
    <property type="match status" value="1"/>
</dbReference>
<comment type="caution">
    <text evidence="2">The sequence shown here is derived from an EMBL/GenBank/DDBJ whole genome shotgun (WGS) entry which is preliminary data.</text>
</comment>
<organism evidence="2 3">
    <name type="scientific">Armadillidium nasatum</name>
    <dbReference type="NCBI Taxonomy" id="96803"/>
    <lineage>
        <taxon>Eukaryota</taxon>
        <taxon>Metazoa</taxon>
        <taxon>Ecdysozoa</taxon>
        <taxon>Arthropoda</taxon>
        <taxon>Crustacea</taxon>
        <taxon>Multicrustacea</taxon>
        <taxon>Malacostraca</taxon>
        <taxon>Eumalacostraca</taxon>
        <taxon>Peracarida</taxon>
        <taxon>Isopoda</taxon>
        <taxon>Oniscidea</taxon>
        <taxon>Crinocheta</taxon>
        <taxon>Armadillidiidae</taxon>
        <taxon>Armadillidium</taxon>
    </lineage>
</organism>
<accession>A0A5N5T3H3</accession>
<dbReference type="InterPro" id="IPR013783">
    <property type="entry name" value="Ig-like_fold"/>
</dbReference>
<feature type="domain" description="Immunoglobulin I-set" evidence="1">
    <location>
        <begin position="3"/>
        <end position="65"/>
    </location>
</feature>
<dbReference type="OrthoDB" id="504170at2759"/>
<dbReference type="Proteomes" id="UP000326759">
    <property type="component" value="Unassembled WGS sequence"/>
</dbReference>
<dbReference type="AlphaFoldDB" id="A0A5N5T3H3"/>
<evidence type="ECO:0000259" key="1">
    <source>
        <dbReference type="Pfam" id="PF07679"/>
    </source>
</evidence>